<dbReference type="Proteomes" id="UP001631993">
    <property type="component" value="Unassembled WGS sequence"/>
</dbReference>
<protein>
    <submittedName>
        <fullName evidence="1">Uncharacterized protein</fullName>
    </submittedName>
</protein>
<sequence length="77" mass="8516">MSTITVSHFSGRDLKTGWFIQFPYAVGGPLEFPNRGFYPIASVARTGNHLELVVRSEGGHTAYLFEDSLVRAVTDVQ</sequence>
<evidence type="ECO:0000313" key="2">
    <source>
        <dbReference type="Proteomes" id="UP001631993"/>
    </source>
</evidence>
<proteinExistence type="predicted"/>
<name>A0ABW9IN61_STRGJ</name>
<comment type="caution">
    <text evidence="1">The sequence shown here is derived from an EMBL/GenBank/DDBJ whole genome shotgun (WGS) entry which is preliminary data.</text>
</comment>
<gene>
    <name evidence="1" type="ORF">ACKI1S_27795</name>
</gene>
<accession>A0ABW9IN61</accession>
<dbReference type="RefSeq" id="WP_409085242.1">
    <property type="nucleotide sequence ID" value="NZ_JBJVMW010000010.1"/>
</dbReference>
<keyword evidence="2" id="KW-1185">Reference proteome</keyword>
<organism evidence="1 2">
    <name type="scientific">Streptomyces galilaeus</name>
    <dbReference type="NCBI Taxonomy" id="33899"/>
    <lineage>
        <taxon>Bacteria</taxon>
        <taxon>Bacillati</taxon>
        <taxon>Actinomycetota</taxon>
        <taxon>Actinomycetes</taxon>
        <taxon>Kitasatosporales</taxon>
        <taxon>Streptomycetaceae</taxon>
        <taxon>Streptomyces</taxon>
    </lineage>
</organism>
<reference evidence="1 2" key="1">
    <citation type="submission" date="2024-12" db="EMBL/GenBank/DDBJ databases">
        <title>Forecasting of Potato common scab and diversities of Pathogenic streptomyces spp. in china.</title>
        <authorList>
            <person name="Handique U."/>
            <person name="Wu J."/>
        </authorList>
    </citation>
    <scope>NUCLEOTIDE SEQUENCE [LARGE SCALE GENOMIC DNA]</scope>
    <source>
        <strain evidence="1 2">ZRIMU1585</strain>
    </source>
</reference>
<dbReference type="EMBL" id="JBJVNE010000014">
    <property type="protein sequence ID" value="MFM9649940.1"/>
    <property type="molecule type" value="Genomic_DNA"/>
</dbReference>
<evidence type="ECO:0000313" key="1">
    <source>
        <dbReference type="EMBL" id="MFM9649940.1"/>
    </source>
</evidence>